<dbReference type="InterPro" id="IPR004000">
    <property type="entry name" value="Actin"/>
</dbReference>
<dbReference type="Gene3D" id="3.30.420.40">
    <property type="match status" value="1"/>
</dbReference>
<dbReference type="GO" id="GO:0005634">
    <property type="term" value="C:nucleus"/>
    <property type="evidence" value="ECO:0007669"/>
    <property type="project" value="UniProtKB-SubCell"/>
</dbReference>
<reference evidence="3" key="1">
    <citation type="submission" date="2014-09" db="EMBL/GenBank/DDBJ databases">
        <authorList>
            <person name="Magalhaes I.L.F."/>
            <person name="Oliveira U."/>
            <person name="Santos F.R."/>
            <person name="Vidigal T.H.D.A."/>
            <person name="Brescovit A.D."/>
            <person name="Santos A.J."/>
        </authorList>
    </citation>
    <scope>NUCLEOTIDE SEQUENCE</scope>
    <source>
        <tissue evidence="3">Shoot tissue taken approximately 20 cm above the soil surface</tissue>
    </source>
</reference>
<name>A0A0A9GTL0_ARUDO</name>
<evidence type="ECO:0000256" key="1">
    <source>
        <dbReference type="ARBA" id="ARBA00004123"/>
    </source>
</evidence>
<dbReference type="InterPro" id="IPR043129">
    <property type="entry name" value="ATPase_NBD"/>
</dbReference>
<dbReference type="PANTHER" id="PTHR11937">
    <property type="entry name" value="ACTIN"/>
    <property type="match status" value="1"/>
</dbReference>
<keyword evidence="2" id="KW-0539">Nucleus</keyword>
<protein>
    <submittedName>
        <fullName evidence="3">ARP906</fullName>
    </submittedName>
</protein>
<comment type="subcellular location">
    <subcellularLocation>
        <location evidence="1">Nucleus</location>
    </subcellularLocation>
</comment>
<dbReference type="FunFam" id="3.30.420.40:FF:000048">
    <property type="entry name" value="ARP5 actin-related protein 5 homolog"/>
    <property type="match status" value="1"/>
</dbReference>
<dbReference type="EMBL" id="GBRH01170014">
    <property type="protein sequence ID" value="JAE27882.1"/>
    <property type="molecule type" value="Transcribed_RNA"/>
</dbReference>
<accession>A0A0A9GTL0</accession>
<dbReference type="AlphaFoldDB" id="A0A0A9GTL0"/>
<dbReference type="Pfam" id="PF00022">
    <property type="entry name" value="Actin"/>
    <property type="match status" value="1"/>
</dbReference>
<evidence type="ECO:0000256" key="2">
    <source>
        <dbReference type="ARBA" id="ARBA00023242"/>
    </source>
</evidence>
<organism evidence="3">
    <name type="scientific">Arundo donax</name>
    <name type="common">Giant reed</name>
    <name type="synonym">Donax arundinaceus</name>
    <dbReference type="NCBI Taxonomy" id="35708"/>
    <lineage>
        <taxon>Eukaryota</taxon>
        <taxon>Viridiplantae</taxon>
        <taxon>Streptophyta</taxon>
        <taxon>Embryophyta</taxon>
        <taxon>Tracheophyta</taxon>
        <taxon>Spermatophyta</taxon>
        <taxon>Magnoliopsida</taxon>
        <taxon>Liliopsida</taxon>
        <taxon>Poales</taxon>
        <taxon>Poaceae</taxon>
        <taxon>PACMAD clade</taxon>
        <taxon>Arundinoideae</taxon>
        <taxon>Arundineae</taxon>
        <taxon>Arundo</taxon>
    </lineage>
</organism>
<proteinExistence type="predicted"/>
<evidence type="ECO:0000313" key="3">
    <source>
        <dbReference type="EMBL" id="JAE27882.1"/>
    </source>
</evidence>
<dbReference type="SUPFAM" id="SSF53067">
    <property type="entry name" value="Actin-like ATPase domain"/>
    <property type="match status" value="1"/>
</dbReference>
<reference evidence="3" key="2">
    <citation type="journal article" date="2015" name="Data Brief">
        <title>Shoot transcriptome of the giant reed, Arundo donax.</title>
        <authorList>
            <person name="Barrero R.A."/>
            <person name="Guerrero F.D."/>
            <person name="Moolhuijzen P."/>
            <person name="Goolsby J.A."/>
            <person name="Tidwell J."/>
            <person name="Bellgard S.E."/>
            <person name="Bellgard M.I."/>
        </authorList>
    </citation>
    <scope>NUCLEOTIDE SEQUENCE</scope>
    <source>
        <tissue evidence="3">Shoot tissue taken approximately 20 cm above the soil surface</tissue>
    </source>
</reference>
<sequence>MFVGINQAGLAECIVRSVQACHPYLQPVLFESIILTGGSTLFPRFTERLERELRSLVPDDYKIKIIRQEKYVSPHCVSRVSYTNAINAILLCLAQFSVFGEVDQFWRPALISNQCALQNQSMRRWDQQGAGKGFFTE</sequence>